<organism evidence="1 2">
    <name type="scientific">Streptomyces similanensis</name>
    <dbReference type="NCBI Taxonomy" id="1274988"/>
    <lineage>
        <taxon>Bacteria</taxon>
        <taxon>Bacillati</taxon>
        <taxon>Actinomycetota</taxon>
        <taxon>Actinomycetes</taxon>
        <taxon>Kitasatosporales</taxon>
        <taxon>Streptomycetaceae</taxon>
        <taxon>Streptomyces</taxon>
    </lineage>
</organism>
<evidence type="ECO:0000313" key="2">
    <source>
        <dbReference type="Proteomes" id="UP001500124"/>
    </source>
</evidence>
<protein>
    <submittedName>
        <fullName evidence="1">Uncharacterized protein</fullName>
    </submittedName>
</protein>
<proteinExistence type="predicted"/>
<reference evidence="2" key="1">
    <citation type="journal article" date="2019" name="Int. J. Syst. Evol. Microbiol.">
        <title>The Global Catalogue of Microorganisms (GCM) 10K type strain sequencing project: providing services to taxonomists for standard genome sequencing and annotation.</title>
        <authorList>
            <consortium name="The Broad Institute Genomics Platform"/>
            <consortium name="The Broad Institute Genome Sequencing Center for Infectious Disease"/>
            <person name="Wu L."/>
            <person name="Ma J."/>
        </authorList>
    </citation>
    <scope>NUCLEOTIDE SEQUENCE [LARGE SCALE GENOMIC DNA]</scope>
    <source>
        <strain evidence="2">JCM 18410</strain>
    </source>
</reference>
<evidence type="ECO:0000313" key="1">
    <source>
        <dbReference type="EMBL" id="GAA5064445.1"/>
    </source>
</evidence>
<sequence>MVSMGHRIDRGPLRTGEWYGTARIADVLSGGGSGVHECPLPPDVRAGATAG</sequence>
<keyword evidence="2" id="KW-1185">Reference proteome</keyword>
<gene>
    <name evidence="1" type="ORF">GCM10023336_44610</name>
</gene>
<dbReference type="Proteomes" id="UP001500124">
    <property type="component" value="Unassembled WGS sequence"/>
</dbReference>
<name>A0ABP9KV85_9ACTN</name>
<dbReference type="EMBL" id="BAABKC010000065">
    <property type="protein sequence ID" value="GAA5064445.1"/>
    <property type="molecule type" value="Genomic_DNA"/>
</dbReference>
<accession>A0ABP9KV85</accession>
<comment type="caution">
    <text evidence="1">The sequence shown here is derived from an EMBL/GenBank/DDBJ whole genome shotgun (WGS) entry which is preliminary data.</text>
</comment>